<sequence>MKKLSIIPMILVIICAMFSSLLSAQEKSRLFFVVIAKETKTKIKTAQKVAIFLNGNEPFLARIAEDILSINLANAGFSIINREKLEKAIGEQIIKKRKEKIGGTINALEIGNLVNADLFFTGTLLIKSTETEPLLTEIASFQILDVKTERVLMRVVFKPEKGESFLEIAKKFVDILRSNIK</sequence>
<name>A0A7V0NEJ4_DESA2</name>
<protein>
    <recommendedName>
        <fullName evidence="2">FlgO domain-containing protein</fullName>
    </recommendedName>
</protein>
<accession>A0A7V0NEJ4</accession>
<proteinExistence type="predicted"/>
<evidence type="ECO:0008006" key="2">
    <source>
        <dbReference type="Google" id="ProtNLM"/>
    </source>
</evidence>
<dbReference type="Proteomes" id="UP000885706">
    <property type="component" value="Unassembled WGS sequence"/>
</dbReference>
<gene>
    <name evidence="1" type="ORF">ENF30_02250</name>
</gene>
<dbReference type="EMBL" id="DQWQ01000095">
    <property type="protein sequence ID" value="HDD35602.1"/>
    <property type="molecule type" value="Genomic_DNA"/>
</dbReference>
<organism evidence="1">
    <name type="scientific">Desulfofervidus auxilii</name>
    <dbReference type="NCBI Taxonomy" id="1621989"/>
    <lineage>
        <taxon>Bacteria</taxon>
        <taxon>Pseudomonadati</taxon>
        <taxon>Thermodesulfobacteriota</taxon>
        <taxon>Candidatus Desulfofervidia</taxon>
        <taxon>Candidatus Desulfofervidales</taxon>
        <taxon>Candidatus Desulfofervidaceae</taxon>
        <taxon>Candidatus Desulfofervidus</taxon>
    </lineage>
</organism>
<dbReference type="Gene3D" id="3.40.50.10610">
    <property type="entry name" value="ABC-type transport auxiliary lipoprotein component"/>
    <property type="match status" value="1"/>
</dbReference>
<dbReference type="AlphaFoldDB" id="A0A7V0NEJ4"/>
<comment type="caution">
    <text evidence="1">The sequence shown here is derived from an EMBL/GenBank/DDBJ whole genome shotgun (WGS) entry which is preliminary data.</text>
</comment>
<evidence type="ECO:0000313" key="1">
    <source>
        <dbReference type="EMBL" id="HDD35602.1"/>
    </source>
</evidence>
<reference evidence="1" key="1">
    <citation type="journal article" date="2020" name="mSystems">
        <title>Genome- and Community-Level Interaction Insights into Carbon Utilization and Element Cycling Functions of Hydrothermarchaeota in Hydrothermal Sediment.</title>
        <authorList>
            <person name="Zhou Z."/>
            <person name="Liu Y."/>
            <person name="Xu W."/>
            <person name="Pan J."/>
            <person name="Luo Z.H."/>
            <person name="Li M."/>
        </authorList>
    </citation>
    <scope>NUCLEOTIDE SEQUENCE [LARGE SCALE GENOMIC DNA]</scope>
    <source>
        <strain evidence="1">HyVt-113</strain>
    </source>
</reference>